<name>A0ABV1BBS9_9FIRM</name>
<protein>
    <submittedName>
        <fullName evidence="1">Uncharacterized protein</fullName>
    </submittedName>
</protein>
<accession>A0ABV1BBS9</accession>
<gene>
    <name evidence="1" type="ORF">WMO25_18270</name>
</gene>
<proteinExistence type="predicted"/>
<reference evidence="1 2" key="1">
    <citation type="submission" date="2024-03" db="EMBL/GenBank/DDBJ databases">
        <title>Human intestinal bacterial collection.</title>
        <authorList>
            <person name="Pauvert C."/>
            <person name="Hitch T.C.A."/>
            <person name="Clavel T."/>
        </authorList>
    </citation>
    <scope>NUCLEOTIDE SEQUENCE [LARGE SCALE GENOMIC DNA]</scope>
    <source>
        <strain evidence="1 2">CLA-AA-H190</strain>
    </source>
</reference>
<evidence type="ECO:0000313" key="2">
    <source>
        <dbReference type="Proteomes" id="UP001469749"/>
    </source>
</evidence>
<dbReference type="EMBL" id="JBBMEK010000471">
    <property type="protein sequence ID" value="MEQ2367006.1"/>
    <property type="molecule type" value="Genomic_DNA"/>
</dbReference>
<sequence>MPDLWLVAYAQNQGFSAFLITRIGDRFFLFSADIFSAKMLFASSAALGFSNQNSQYRIAIDT</sequence>
<evidence type="ECO:0000313" key="1">
    <source>
        <dbReference type="EMBL" id="MEQ2367006.1"/>
    </source>
</evidence>
<keyword evidence="2" id="KW-1185">Reference proteome</keyword>
<dbReference type="Proteomes" id="UP001469749">
    <property type="component" value="Unassembled WGS sequence"/>
</dbReference>
<comment type="caution">
    <text evidence="1">The sequence shown here is derived from an EMBL/GenBank/DDBJ whole genome shotgun (WGS) entry which is preliminary data.</text>
</comment>
<organism evidence="1 2">
    <name type="scientific">Coprococcus intestinihominis</name>
    <dbReference type="NCBI Taxonomy" id="3133154"/>
    <lineage>
        <taxon>Bacteria</taxon>
        <taxon>Bacillati</taxon>
        <taxon>Bacillota</taxon>
        <taxon>Clostridia</taxon>
        <taxon>Lachnospirales</taxon>
        <taxon>Lachnospiraceae</taxon>
        <taxon>Coprococcus</taxon>
    </lineage>
</organism>
<dbReference type="RefSeq" id="WP_349086673.1">
    <property type="nucleotide sequence ID" value="NZ_JBBMEK010000471.1"/>
</dbReference>